<name>A0AAV0Y0M5_9HEMI</name>
<protein>
    <submittedName>
        <fullName evidence="1">Uncharacterized protein</fullName>
    </submittedName>
</protein>
<keyword evidence="2" id="KW-1185">Reference proteome</keyword>
<dbReference type="Pfam" id="PF15992">
    <property type="entry name" value="DUF4769"/>
    <property type="match status" value="1"/>
</dbReference>
<organism evidence="1 2">
    <name type="scientific">Macrosiphum euphorbiae</name>
    <name type="common">potato aphid</name>
    <dbReference type="NCBI Taxonomy" id="13131"/>
    <lineage>
        <taxon>Eukaryota</taxon>
        <taxon>Metazoa</taxon>
        <taxon>Ecdysozoa</taxon>
        <taxon>Arthropoda</taxon>
        <taxon>Hexapoda</taxon>
        <taxon>Insecta</taxon>
        <taxon>Pterygota</taxon>
        <taxon>Neoptera</taxon>
        <taxon>Paraneoptera</taxon>
        <taxon>Hemiptera</taxon>
        <taxon>Sternorrhyncha</taxon>
        <taxon>Aphidomorpha</taxon>
        <taxon>Aphidoidea</taxon>
        <taxon>Aphididae</taxon>
        <taxon>Macrosiphini</taxon>
        <taxon>Macrosiphum</taxon>
    </lineage>
</organism>
<proteinExistence type="predicted"/>
<sequence>MELNDVPENIFKISADDLTLANLEKINIFYESIDNQSDIHANIDSTECSELSNKDAYDKNVQSINALLKGWNLECILQVCFDECIDIDAVKYIKPRHIDKLLSTQPLGILIKFENCVETWQKSLQDKPLIAIDKSLVSGVQNLQTSLENKPLSEIDRTLVSGVQVHTILANSTKGKLLLDYYEIHKELNDTIRGNLVDLIVHDIISKNIPMSISLAESVAEQITIMFPSEIKDIYLMRHGNNKAPRGKLYAKFYNCMRALKTSGLKTNPVTTNNSAHNDTFTKRNDSFVVETDVDYLLDIIKYDDEISFPNLLIHWAATMQYRLNKIKEANLTAEILKEWKHYSMPLGYKLVDIDFNGLYQSSTIPDLCEEFKKSYDNILLILEQYIKDKDGKLLLQELKTTNDLTQNGKDCTLFHLLSSLFVPTSRKVTKDDKGKNNVTKYSIKDSQKSFIIFNNSISESENYLEHLKNKKLPIQPFIIVIGTPLKPNQILVYFDSIKYKVFNITRAIDICFKLFNLFNLQYPLQSCAVWMFIQKFYYGISTKYDTPHQLVTQVLHSLKKQK</sequence>
<evidence type="ECO:0000313" key="1">
    <source>
        <dbReference type="EMBL" id="CAI6374450.1"/>
    </source>
</evidence>
<evidence type="ECO:0000313" key="2">
    <source>
        <dbReference type="Proteomes" id="UP001160148"/>
    </source>
</evidence>
<dbReference type="InterPro" id="IPR031934">
    <property type="entry name" value="DUF4769"/>
</dbReference>
<comment type="caution">
    <text evidence="1">The sequence shown here is derived from an EMBL/GenBank/DDBJ whole genome shotgun (WGS) entry which is preliminary data.</text>
</comment>
<dbReference type="EMBL" id="CARXXK010001207">
    <property type="protein sequence ID" value="CAI6374450.1"/>
    <property type="molecule type" value="Genomic_DNA"/>
</dbReference>
<reference evidence="1 2" key="1">
    <citation type="submission" date="2023-01" db="EMBL/GenBank/DDBJ databases">
        <authorList>
            <person name="Whitehead M."/>
        </authorList>
    </citation>
    <scope>NUCLEOTIDE SEQUENCE [LARGE SCALE GENOMIC DNA]</scope>
</reference>
<dbReference type="Proteomes" id="UP001160148">
    <property type="component" value="Unassembled WGS sequence"/>
</dbReference>
<accession>A0AAV0Y0M5</accession>
<dbReference type="AlphaFoldDB" id="A0AAV0Y0M5"/>
<gene>
    <name evidence="1" type="ORF">MEUPH1_LOCUS28078</name>
</gene>